<keyword evidence="2" id="KW-0479">Metal-binding</keyword>
<proteinExistence type="predicted"/>
<organism evidence="8 9">
    <name type="scientific">Stachybotrys elegans</name>
    <dbReference type="NCBI Taxonomy" id="80388"/>
    <lineage>
        <taxon>Eukaryota</taxon>
        <taxon>Fungi</taxon>
        <taxon>Dikarya</taxon>
        <taxon>Ascomycota</taxon>
        <taxon>Pezizomycotina</taxon>
        <taxon>Sordariomycetes</taxon>
        <taxon>Hypocreomycetidae</taxon>
        <taxon>Hypocreales</taxon>
        <taxon>Stachybotryaceae</taxon>
        <taxon>Stachybotrys</taxon>
    </lineage>
</organism>
<dbReference type="Gene3D" id="3.10.20.90">
    <property type="entry name" value="Phosphatidylinositol 3-kinase Catalytic Subunit, Chain A, domain 1"/>
    <property type="match status" value="1"/>
</dbReference>
<comment type="caution">
    <text evidence="8">The sequence shown here is derived from an EMBL/GenBank/DDBJ whole genome shotgun (WGS) entry which is preliminary data.</text>
</comment>
<feature type="compositionally biased region" description="Basic residues" evidence="6">
    <location>
        <begin position="541"/>
        <end position="553"/>
    </location>
</feature>
<dbReference type="PROSITE" id="PS51282">
    <property type="entry name" value="DWNN"/>
    <property type="match status" value="1"/>
</dbReference>
<dbReference type="GO" id="GO:0005634">
    <property type="term" value="C:nucleus"/>
    <property type="evidence" value="ECO:0007669"/>
    <property type="project" value="UniProtKB-SubCell"/>
</dbReference>
<accession>A0A8K0WWV7</accession>
<evidence type="ECO:0000313" key="9">
    <source>
        <dbReference type="Proteomes" id="UP000813444"/>
    </source>
</evidence>
<feature type="compositionally biased region" description="Basic and acidic residues" evidence="6">
    <location>
        <begin position="367"/>
        <end position="385"/>
    </location>
</feature>
<dbReference type="Pfam" id="PF08783">
    <property type="entry name" value="DWNN"/>
    <property type="match status" value="1"/>
</dbReference>
<evidence type="ECO:0000256" key="6">
    <source>
        <dbReference type="SAM" id="MobiDB-lite"/>
    </source>
</evidence>
<dbReference type="GO" id="GO:0016567">
    <property type="term" value="P:protein ubiquitination"/>
    <property type="evidence" value="ECO:0007669"/>
    <property type="project" value="InterPro"/>
</dbReference>
<dbReference type="GO" id="GO:0008270">
    <property type="term" value="F:zinc ion binding"/>
    <property type="evidence" value="ECO:0007669"/>
    <property type="project" value="UniProtKB-KW"/>
</dbReference>
<dbReference type="EMBL" id="JAGPNK010000002">
    <property type="protein sequence ID" value="KAH7326269.1"/>
    <property type="molecule type" value="Genomic_DNA"/>
</dbReference>
<reference evidence="8" key="1">
    <citation type="journal article" date="2021" name="Nat. Commun.">
        <title>Genetic determinants of endophytism in the Arabidopsis root mycobiome.</title>
        <authorList>
            <person name="Mesny F."/>
            <person name="Miyauchi S."/>
            <person name="Thiergart T."/>
            <person name="Pickel B."/>
            <person name="Atanasova L."/>
            <person name="Karlsson M."/>
            <person name="Huettel B."/>
            <person name="Barry K.W."/>
            <person name="Haridas S."/>
            <person name="Chen C."/>
            <person name="Bauer D."/>
            <person name="Andreopoulos W."/>
            <person name="Pangilinan J."/>
            <person name="LaButti K."/>
            <person name="Riley R."/>
            <person name="Lipzen A."/>
            <person name="Clum A."/>
            <person name="Drula E."/>
            <person name="Henrissat B."/>
            <person name="Kohler A."/>
            <person name="Grigoriev I.V."/>
            <person name="Martin F.M."/>
            <person name="Hacquard S."/>
        </authorList>
    </citation>
    <scope>NUCLEOTIDE SEQUENCE</scope>
    <source>
        <strain evidence="8">MPI-CAGE-CH-0235</strain>
    </source>
</reference>
<feature type="compositionally biased region" description="Low complexity" evidence="6">
    <location>
        <begin position="339"/>
        <end position="351"/>
    </location>
</feature>
<dbReference type="InterPro" id="IPR033489">
    <property type="entry name" value="RBBP6"/>
</dbReference>
<feature type="domain" description="DWNN" evidence="7">
    <location>
        <begin position="5"/>
        <end position="78"/>
    </location>
</feature>
<dbReference type="GO" id="GO:0061630">
    <property type="term" value="F:ubiquitin protein ligase activity"/>
    <property type="evidence" value="ECO:0007669"/>
    <property type="project" value="InterPro"/>
</dbReference>
<dbReference type="SMART" id="SM01180">
    <property type="entry name" value="DWNN"/>
    <property type="match status" value="1"/>
</dbReference>
<evidence type="ECO:0000256" key="5">
    <source>
        <dbReference type="ARBA" id="ARBA00023242"/>
    </source>
</evidence>
<evidence type="ECO:0000256" key="4">
    <source>
        <dbReference type="ARBA" id="ARBA00022833"/>
    </source>
</evidence>
<keyword evidence="3" id="KW-0863">Zinc-finger</keyword>
<dbReference type="CDD" id="cd16620">
    <property type="entry name" value="vRING-HC-C4C4_RBBP6"/>
    <property type="match status" value="1"/>
</dbReference>
<dbReference type="OrthoDB" id="106784at2759"/>
<dbReference type="AlphaFoldDB" id="A0A8K0WWV7"/>
<dbReference type="Gene3D" id="3.30.40.10">
    <property type="entry name" value="Zinc/RING finger domain, C3HC4 (zinc finger)"/>
    <property type="match status" value="1"/>
</dbReference>
<evidence type="ECO:0000256" key="3">
    <source>
        <dbReference type="ARBA" id="ARBA00022771"/>
    </source>
</evidence>
<keyword evidence="9" id="KW-1185">Reference proteome</keyword>
<dbReference type="SUPFAM" id="SSF57850">
    <property type="entry name" value="RING/U-box"/>
    <property type="match status" value="1"/>
</dbReference>
<protein>
    <submittedName>
        <fullName evidence="8">DWNN domain-containing protein</fullName>
    </submittedName>
</protein>
<feature type="region of interest" description="Disordered" evidence="6">
    <location>
        <begin position="283"/>
        <end position="409"/>
    </location>
</feature>
<dbReference type="InterPro" id="IPR014891">
    <property type="entry name" value="DWNN_domain"/>
</dbReference>
<keyword evidence="5" id="KW-0539">Nucleus</keyword>
<feature type="compositionally biased region" description="Basic and acidic residues" evidence="6">
    <location>
        <begin position="301"/>
        <end position="337"/>
    </location>
</feature>
<dbReference type="GO" id="GO:0006397">
    <property type="term" value="P:mRNA processing"/>
    <property type="evidence" value="ECO:0007669"/>
    <property type="project" value="InterPro"/>
</dbReference>
<evidence type="ECO:0000256" key="1">
    <source>
        <dbReference type="ARBA" id="ARBA00004123"/>
    </source>
</evidence>
<evidence type="ECO:0000259" key="7">
    <source>
        <dbReference type="PROSITE" id="PS51282"/>
    </source>
</evidence>
<dbReference type="GO" id="GO:0006511">
    <property type="term" value="P:ubiquitin-dependent protein catabolic process"/>
    <property type="evidence" value="ECO:0007669"/>
    <property type="project" value="TreeGrafter"/>
</dbReference>
<gene>
    <name evidence="8" type="ORF">B0I35DRAFT_130312</name>
</gene>
<keyword evidence="4" id="KW-0862">Zinc</keyword>
<dbReference type="PANTHER" id="PTHR15439">
    <property type="entry name" value="RETINOBLASTOMA-BINDING PROTEIN 6"/>
    <property type="match status" value="1"/>
</dbReference>
<feature type="region of interest" description="Disordered" evidence="6">
    <location>
        <begin position="531"/>
        <end position="561"/>
    </location>
</feature>
<dbReference type="PANTHER" id="PTHR15439:SF0">
    <property type="entry name" value="CELL DIVISION CYCLE AND APOPTOSIS REGULATOR PROTEIN 1-RELATED"/>
    <property type="match status" value="1"/>
</dbReference>
<dbReference type="Proteomes" id="UP000813444">
    <property type="component" value="Unassembled WGS sequence"/>
</dbReference>
<comment type="subcellular location">
    <subcellularLocation>
        <location evidence="1">Nucleus</location>
    </subcellularLocation>
</comment>
<sequence>MASSVFFKFKSQREPTRVDFDGTGISVFELKREIIIKSGLGDGTDFDLFIYTDDTNEVYDDDTTIIPRSTTVVARRQPALKPGAGRAARYVSGKMPVTAKNASRKEQTAKAQGSKLSSTAINQMNNAMTEEEKMAAMFAAQTEQWSAQQEEMSHQTPVFKPGSKRPSGIMVNAEGDFVIAEPDKASWEQFQAKTKSSSASKDVMSEDKDVKELGLECPIDKKMFIEPMKTPCCQKTFCNDCITNALIESDFVCPACQTEGVLIDDLQPDAEASKKIQDYLREKETAAASKNSPPPSPTSATKEDGDKAEVGEEPSDKAEAEVKTDDNDSPDVKDAETKSPSAQPSATSPPQDGEKGLAAEANSADSKGGELAKPEDSNAKKRPADDFLENPRIPKGPKAMQNQQGQNGMANGMNGMPNMGMNNMMFNGMPMMPNMMGMPNMNMGMNMNMNMGMGMGMPNMMGMPMMGMQNFGGFGGNGMNGWDMGGMGMNGMNGMNGGNMGPGMNGGGMGGMGPGGMNGFYNGGNFNQTGADEDAYFRKPVNPHRHQNKQRRVRPSDYREL</sequence>
<feature type="compositionally biased region" description="Low complexity" evidence="6">
    <location>
        <begin position="400"/>
        <end position="409"/>
    </location>
</feature>
<dbReference type="InterPro" id="IPR013083">
    <property type="entry name" value="Znf_RING/FYVE/PHD"/>
</dbReference>
<evidence type="ECO:0000313" key="8">
    <source>
        <dbReference type="EMBL" id="KAH7326269.1"/>
    </source>
</evidence>
<name>A0A8K0WWV7_9HYPO</name>
<evidence type="ECO:0000256" key="2">
    <source>
        <dbReference type="ARBA" id="ARBA00022723"/>
    </source>
</evidence>